<dbReference type="EMBL" id="AP017928">
    <property type="protein sequence ID" value="BBA37411.1"/>
    <property type="molecule type" value="Genomic_DNA"/>
</dbReference>
<keyword evidence="6" id="KW-0472">Membrane</keyword>
<evidence type="ECO:0000313" key="10">
    <source>
        <dbReference type="Proteomes" id="UP000266313"/>
    </source>
</evidence>
<keyword evidence="3" id="KW-0813">Transport</keyword>
<evidence type="ECO:0000256" key="7">
    <source>
        <dbReference type="ARBA" id="ARBA00023237"/>
    </source>
</evidence>
<dbReference type="GO" id="GO:0009279">
    <property type="term" value="C:cell outer membrane"/>
    <property type="evidence" value="ECO:0007669"/>
    <property type="project" value="UniProtKB-SubCell"/>
</dbReference>
<evidence type="ECO:0000256" key="6">
    <source>
        <dbReference type="ARBA" id="ARBA00023136"/>
    </source>
</evidence>
<evidence type="ECO:0000256" key="4">
    <source>
        <dbReference type="ARBA" id="ARBA00022452"/>
    </source>
</evidence>
<evidence type="ECO:0000313" key="9">
    <source>
        <dbReference type="EMBL" id="BBA37411.1"/>
    </source>
</evidence>
<keyword evidence="7" id="KW-0998">Cell outer membrane</keyword>
<keyword evidence="5" id="KW-0812">Transmembrane</keyword>
<evidence type="ECO:0000256" key="2">
    <source>
        <dbReference type="ARBA" id="ARBA00007613"/>
    </source>
</evidence>
<reference evidence="9 10" key="1">
    <citation type="submission" date="2016-12" db="EMBL/GenBank/DDBJ databases">
        <title>Genome sequencing of Methylocaldum marinum.</title>
        <authorList>
            <person name="Takeuchi M."/>
            <person name="Kamagata Y."/>
            <person name="Hiraoka S."/>
            <person name="Oshima K."/>
            <person name="Hattori M."/>
            <person name="Iwasaki W."/>
        </authorList>
    </citation>
    <scope>NUCLEOTIDE SEQUENCE [LARGE SCALE GENOMIC DNA]</scope>
    <source>
        <strain evidence="9 10">S8</strain>
    </source>
</reference>
<proteinExistence type="inferred from homology"/>
<keyword evidence="10" id="KW-1185">Reference proteome</keyword>
<dbReference type="GO" id="GO:0015562">
    <property type="term" value="F:efflux transmembrane transporter activity"/>
    <property type="evidence" value="ECO:0007669"/>
    <property type="project" value="InterPro"/>
</dbReference>
<evidence type="ECO:0008006" key="11">
    <source>
        <dbReference type="Google" id="ProtNLM"/>
    </source>
</evidence>
<dbReference type="InterPro" id="IPR051906">
    <property type="entry name" value="TolC-like"/>
</dbReference>
<evidence type="ECO:0000256" key="3">
    <source>
        <dbReference type="ARBA" id="ARBA00022448"/>
    </source>
</evidence>
<dbReference type="SUPFAM" id="SSF56954">
    <property type="entry name" value="Outer membrane efflux proteins (OEP)"/>
    <property type="match status" value="1"/>
</dbReference>
<dbReference type="PANTHER" id="PTHR30026">
    <property type="entry name" value="OUTER MEMBRANE PROTEIN TOLC"/>
    <property type="match status" value="1"/>
</dbReference>
<evidence type="ECO:0000256" key="8">
    <source>
        <dbReference type="SAM" id="Coils"/>
    </source>
</evidence>
<dbReference type="RefSeq" id="WP_170161280.1">
    <property type="nucleotide sequence ID" value="NZ_AP017928.1"/>
</dbReference>
<keyword evidence="4" id="KW-1134">Transmembrane beta strand</keyword>
<organism evidence="9 10">
    <name type="scientific">Methylocaldum marinum</name>
    <dbReference type="NCBI Taxonomy" id="1432792"/>
    <lineage>
        <taxon>Bacteria</taxon>
        <taxon>Pseudomonadati</taxon>
        <taxon>Pseudomonadota</taxon>
        <taxon>Gammaproteobacteria</taxon>
        <taxon>Methylococcales</taxon>
        <taxon>Methylococcaceae</taxon>
        <taxon>Methylocaldum</taxon>
    </lineage>
</organism>
<dbReference type="Gene3D" id="1.20.1600.10">
    <property type="entry name" value="Outer membrane efflux proteins (OEP)"/>
    <property type="match status" value="1"/>
</dbReference>
<comment type="subcellular location">
    <subcellularLocation>
        <location evidence="1">Cell outer membrane</location>
    </subcellularLocation>
</comment>
<feature type="coiled-coil region" evidence="8">
    <location>
        <begin position="327"/>
        <end position="386"/>
    </location>
</feature>
<dbReference type="Proteomes" id="UP000266313">
    <property type="component" value="Chromosome"/>
</dbReference>
<dbReference type="PANTHER" id="PTHR30026:SF22">
    <property type="entry name" value="OUTER MEMBRANE EFFLUX PROTEIN"/>
    <property type="match status" value="1"/>
</dbReference>
<keyword evidence="8" id="KW-0175">Coiled coil</keyword>
<comment type="similarity">
    <text evidence="2">Belongs to the outer membrane factor (OMF) (TC 1.B.17) family.</text>
</comment>
<dbReference type="Pfam" id="PF02321">
    <property type="entry name" value="OEP"/>
    <property type="match status" value="1"/>
</dbReference>
<dbReference type="GO" id="GO:0015288">
    <property type="term" value="F:porin activity"/>
    <property type="evidence" value="ECO:0007669"/>
    <property type="project" value="TreeGrafter"/>
</dbReference>
<evidence type="ECO:0000256" key="5">
    <source>
        <dbReference type="ARBA" id="ARBA00022692"/>
    </source>
</evidence>
<dbReference type="GO" id="GO:1990281">
    <property type="term" value="C:efflux pump complex"/>
    <property type="evidence" value="ECO:0007669"/>
    <property type="project" value="TreeGrafter"/>
</dbReference>
<accession>A0A250L1Q7</accession>
<sequence>MLFTRTGARLVSALILGLFDFESGFAAERARDGGLSSIELSIPNTSPGGFATLLDAVTQGLTMHPRVLSALAEVERARSEVNVAEGGYQPSIEVSAGPESRNNGEIGYNVTVSQMIYDWGRVGSSVDAANASLRQQNENLALVQEEAALEIVEIHLDVLSARQRLQAIEAHQERLRTLRQLSAERESQGYADGTEASRAALSLARAAEQLAIERGRLRDATTQYHTLVGQEPTTFDTPIDPALPRLLTDRARLDEVIRSAPAYRKAQEDVAVAEAQIHGTKASLVPQLRLEGSSTRRQIAGRMIDDSTIALRLRVDPWQGISGFDKIDAARRRLDAVRWTLDNVNRELRRKLSSMTETAEVTRWRVEALEAQRAEAAEVRSLYEEQFMAAMRDIADLLLVENDALEVERQIVNARTELLRIHYRMAAEVGLLRPALEQRLAQVIERP</sequence>
<name>A0A250L1Q7_9GAMM</name>
<feature type="coiled-coil region" evidence="8">
    <location>
        <begin position="126"/>
        <end position="188"/>
    </location>
</feature>
<dbReference type="KEGG" id="mmai:sS8_5494"/>
<dbReference type="InterPro" id="IPR003423">
    <property type="entry name" value="OMP_efflux"/>
</dbReference>
<protein>
    <recommendedName>
        <fullName evidence="11">Outer membrane efflux protein</fullName>
    </recommendedName>
</protein>
<gene>
    <name evidence="9" type="ORF">sS8_5494</name>
</gene>
<dbReference type="AlphaFoldDB" id="A0A250L1Q7"/>
<evidence type="ECO:0000256" key="1">
    <source>
        <dbReference type="ARBA" id="ARBA00004442"/>
    </source>
</evidence>